<name>A0A1I2TII1_9BACT</name>
<dbReference type="AlphaFoldDB" id="A0A1I2TII1"/>
<keyword evidence="3" id="KW-1185">Reference proteome</keyword>
<evidence type="ECO:0000313" key="3">
    <source>
        <dbReference type="Proteomes" id="UP000199642"/>
    </source>
</evidence>
<dbReference type="EMBL" id="FOPC01000006">
    <property type="protein sequence ID" value="SFG63919.1"/>
    <property type="molecule type" value="Genomic_DNA"/>
</dbReference>
<dbReference type="STRING" id="435880.SAMN04487988_10612"/>
<dbReference type="InterPro" id="IPR001173">
    <property type="entry name" value="Glyco_trans_2-like"/>
</dbReference>
<dbReference type="Pfam" id="PF00535">
    <property type="entry name" value="Glycos_transf_2"/>
    <property type="match status" value="1"/>
</dbReference>
<dbReference type="RefSeq" id="WP_092791012.1">
    <property type="nucleotide sequence ID" value="NZ_FOPC01000006.1"/>
</dbReference>
<dbReference type="SUPFAM" id="SSF53448">
    <property type="entry name" value="Nucleotide-diphospho-sugar transferases"/>
    <property type="match status" value="1"/>
</dbReference>
<feature type="domain" description="Glycosyltransferase 2-like" evidence="1">
    <location>
        <begin position="7"/>
        <end position="137"/>
    </location>
</feature>
<dbReference type="Gene3D" id="3.90.550.10">
    <property type="entry name" value="Spore Coat Polysaccharide Biosynthesis Protein SpsA, Chain A"/>
    <property type="match status" value="1"/>
</dbReference>
<organism evidence="2 3">
    <name type="scientific">Algoriphagus hitonicola</name>
    <dbReference type="NCBI Taxonomy" id="435880"/>
    <lineage>
        <taxon>Bacteria</taxon>
        <taxon>Pseudomonadati</taxon>
        <taxon>Bacteroidota</taxon>
        <taxon>Cytophagia</taxon>
        <taxon>Cytophagales</taxon>
        <taxon>Cyclobacteriaceae</taxon>
        <taxon>Algoriphagus</taxon>
    </lineage>
</organism>
<reference evidence="3" key="1">
    <citation type="submission" date="2016-10" db="EMBL/GenBank/DDBJ databases">
        <authorList>
            <person name="Varghese N."/>
            <person name="Submissions S."/>
        </authorList>
    </citation>
    <scope>NUCLEOTIDE SEQUENCE [LARGE SCALE GENOMIC DNA]</scope>
    <source>
        <strain evidence="3">DSM 19315</strain>
    </source>
</reference>
<proteinExistence type="predicted"/>
<sequence>MDNLLISILIPNYNKSPYLRETLDSVLNQTYTHWECIIVDDHSTDNSWEILEEYSAKDSRFRLYKRPDDRKPGGNAARNVAIEKAKGEYVAFLDSDDIWKPERLRLAKEFITDNHFSAIYSGAMVSKGNKEVRQFSRPIKDDESIFDFVIREDTFSQTSSLILKNDIAKKILFDEGMKRHQDYDFFIRVHQIIPWEYFENFDVIVNWTRSNFERKNYKDCIPFYKKHFDLSRDNAVKINYIRRIASIAARRNPKENVSSYFYEVLKSENYSFSLKEFMLFKFPNLFFILSKLNSLFKRN</sequence>
<protein>
    <submittedName>
        <fullName evidence="2">Glycosyltransferase involved in cell wall bisynthesis</fullName>
    </submittedName>
</protein>
<dbReference type="PANTHER" id="PTHR22916">
    <property type="entry name" value="GLYCOSYLTRANSFERASE"/>
    <property type="match status" value="1"/>
</dbReference>
<accession>A0A1I2TII1</accession>
<keyword evidence="2" id="KW-0808">Transferase</keyword>
<dbReference type="PANTHER" id="PTHR22916:SF3">
    <property type="entry name" value="UDP-GLCNAC:BETAGAL BETA-1,3-N-ACETYLGLUCOSAMINYLTRANSFERASE-LIKE PROTEIN 1"/>
    <property type="match status" value="1"/>
</dbReference>
<dbReference type="Proteomes" id="UP000199642">
    <property type="component" value="Unassembled WGS sequence"/>
</dbReference>
<dbReference type="InterPro" id="IPR029044">
    <property type="entry name" value="Nucleotide-diphossugar_trans"/>
</dbReference>
<dbReference type="CDD" id="cd00761">
    <property type="entry name" value="Glyco_tranf_GTA_type"/>
    <property type="match status" value="1"/>
</dbReference>
<evidence type="ECO:0000259" key="1">
    <source>
        <dbReference type="Pfam" id="PF00535"/>
    </source>
</evidence>
<dbReference type="OrthoDB" id="6307329at2"/>
<evidence type="ECO:0000313" key="2">
    <source>
        <dbReference type="EMBL" id="SFG63919.1"/>
    </source>
</evidence>
<gene>
    <name evidence="2" type="ORF">SAMN04487988_10612</name>
</gene>
<dbReference type="GO" id="GO:0016758">
    <property type="term" value="F:hexosyltransferase activity"/>
    <property type="evidence" value="ECO:0007669"/>
    <property type="project" value="UniProtKB-ARBA"/>
</dbReference>